<dbReference type="AlphaFoldDB" id="W2JH21"/>
<protein>
    <submittedName>
        <fullName evidence="2">Uncharacterized protein</fullName>
    </submittedName>
</protein>
<dbReference type="Proteomes" id="UP000053864">
    <property type="component" value="Unassembled WGS sequence"/>
</dbReference>
<dbReference type="EMBL" id="KI671845">
    <property type="protein sequence ID" value="ETL45057.1"/>
    <property type="molecule type" value="Genomic_DNA"/>
</dbReference>
<evidence type="ECO:0000313" key="3">
    <source>
        <dbReference type="Proteomes" id="UP000053864"/>
    </source>
</evidence>
<organism evidence="2 3">
    <name type="scientific">Phytophthora nicotianae</name>
    <name type="common">Potato buckeye rot agent</name>
    <name type="synonym">Phytophthora parasitica</name>
    <dbReference type="NCBI Taxonomy" id="4792"/>
    <lineage>
        <taxon>Eukaryota</taxon>
        <taxon>Sar</taxon>
        <taxon>Stramenopiles</taxon>
        <taxon>Oomycota</taxon>
        <taxon>Peronosporomycetes</taxon>
        <taxon>Peronosporales</taxon>
        <taxon>Peronosporaceae</taxon>
        <taxon>Phytophthora</taxon>
    </lineage>
</organism>
<sequence>MLTIISVYGMYTTKVPPAFHAGYHAFEFNLRVTLDPPHLCPVTVYWTDSVRHLLLLLAINVI</sequence>
<reference evidence="2 3" key="2">
    <citation type="submission" date="2013-11" db="EMBL/GenBank/DDBJ databases">
        <title>The Genome Sequence of Phytophthora parasitica CJ05E6.</title>
        <authorList>
            <consortium name="The Broad Institute Genomics Platform"/>
            <person name="Russ C."/>
            <person name="Tyler B."/>
            <person name="Panabieres F."/>
            <person name="Shan W."/>
            <person name="Tripathy S."/>
            <person name="Grunwald N."/>
            <person name="Machado M."/>
            <person name="Johnson C.S."/>
            <person name="Arredondo F."/>
            <person name="Hong C."/>
            <person name="Coffey M."/>
            <person name="Young S.K."/>
            <person name="Zeng Q."/>
            <person name="Gargeya S."/>
            <person name="Fitzgerald M."/>
            <person name="Abouelleil A."/>
            <person name="Alvarado L."/>
            <person name="Chapman S.B."/>
            <person name="Gainer-Dewar J."/>
            <person name="Goldberg J."/>
            <person name="Griggs A."/>
            <person name="Gujja S."/>
            <person name="Hansen M."/>
            <person name="Howarth C."/>
            <person name="Imamovic A."/>
            <person name="Ireland A."/>
            <person name="Larimer J."/>
            <person name="McCowan C."/>
            <person name="Murphy C."/>
            <person name="Pearson M."/>
            <person name="Poon T.W."/>
            <person name="Priest M."/>
            <person name="Roberts A."/>
            <person name="Saif S."/>
            <person name="Shea T."/>
            <person name="Sykes S."/>
            <person name="Wortman J."/>
            <person name="Nusbaum C."/>
            <person name="Birren B."/>
        </authorList>
    </citation>
    <scope>NUCLEOTIDE SEQUENCE [LARGE SCALE GENOMIC DNA]</scope>
    <source>
        <strain evidence="2 3">CJ05E6</strain>
    </source>
</reference>
<evidence type="ECO:0000313" key="1">
    <source>
        <dbReference type="EMBL" id="ETK91647.1"/>
    </source>
</evidence>
<evidence type="ECO:0000313" key="2">
    <source>
        <dbReference type="EMBL" id="ETL45057.1"/>
    </source>
</evidence>
<proteinExistence type="predicted"/>
<dbReference type="Proteomes" id="UP000053236">
    <property type="component" value="Unassembled WGS sequence"/>
</dbReference>
<dbReference type="EMBL" id="KI685300">
    <property type="protein sequence ID" value="ETK91647.1"/>
    <property type="molecule type" value="Genomic_DNA"/>
</dbReference>
<accession>W2JH21</accession>
<name>W2JH21_PHYNI</name>
<gene>
    <name evidence="1" type="ORF">L915_04824</name>
    <name evidence="2" type="ORF">L916_04770</name>
</gene>
<reference evidence="1" key="1">
    <citation type="submission" date="2013-11" db="EMBL/GenBank/DDBJ databases">
        <title>The Genome Sequence of Phytophthora parasitica CJ02B3.</title>
        <authorList>
            <consortium name="The Broad Institute Genomics Platform"/>
            <person name="Russ C."/>
            <person name="Tyler B."/>
            <person name="Panabieres F."/>
            <person name="Shan W."/>
            <person name="Tripathy S."/>
            <person name="Grunwald N."/>
            <person name="Machado M."/>
            <person name="Johnson C.S."/>
            <person name="Arredondo F."/>
            <person name="Hong C."/>
            <person name="Coffey M."/>
            <person name="Young S.K."/>
            <person name="Zeng Q."/>
            <person name="Gargeya S."/>
            <person name="Fitzgerald M."/>
            <person name="Abouelleil A."/>
            <person name="Alvarado L."/>
            <person name="Chapman S.B."/>
            <person name="Gainer-Dewar J."/>
            <person name="Goldberg J."/>
            <person name="Griggs A."/>
            <person name="Gujja S."/>
            <person name="Hansen M."/>
            <person name="Howarth C."/>
            <person name="Imamovic A."/>
            <person name="Ireland A."/>
            <person name="Larimer J."/>
            <person name="McCowan C."/>
            <person name="Murphy C."/>
            <person name="Pearson M."/>
            <person name="Poon T.W."/>
            <person name="Priest M."/>
            <person name="Roberts A."/>
            <person name="Saif S."/>
            <person name="Shea T."/>
            <person name="Sykes S."/>
            <person name="Wortman J."/>
            <person name="Nusbaum C."/>
            <person name="Birren B."/>
        </authorList>
    </citation>
    <scope>NUCLEOTIDE SEQUENCE [LARGE SCALE GENOMIC DNA]</scope>
    <source>
        <strain evidence="1">CJ02B3</strain>
    </source>
</reference>